<dbReference type="RefSeq" id="WP_261500372.1">
    <property type="nucleotide sequence ID" value="NZ_JAODYH010000004.1"/>
</dbReference>
<gene>
    <name evidence="3" type="ORF">N0K08_11065</name>
</gene>
<dbReference type="SUPFAM" id="SSF53850">
    <property type="entry name" value="Periplasmic binding protein-like II"/>
    <property type="match status" value="1"/>
</dbReference>
<comment type="similarity">
    <text evidence="1">Belongs to the UPF0065 (bug) family.</text>
</comment>
<keyword evidence="4" id="KW-1185">Reference proteome</keyword>
<dbReference type="PIRSF" id="PIRSF017082">
    <property type="entry name" value="YflP"/>
    <property type="match status" value="1"/>
</dbReference>
<dbReference type="PANTHER" id="PTHR42928:SF5">
    <property type="entry name" value="BLR1237 PROTEIN"/>
    <property type="match status" value="1"/>
</dbReference>
<name>A0ABT2PL23_9BURK</name>
<evidence type="ECO:0000256" key="1">
    <source>
        <dbReference type="ARBA" id="ARBA00006987"/>
    </source>
</evidence>
<dbReference type="PANTHER" id="PTHR42928">
    <property type="entry name" value="TRICARBOXYLATE-BINDING PROTEIN"/>
    <property type="match status" value="1"/>
</dbReference>
<dbReference type="CDD" id="cd07012">
    <property type="entry name" value="PBP2_Bug_TTT"/>
    <property type="match status" value="1"/>
</dbReference>
<keyword evidence="2" id="KW-0732">Signal</keyword>
<dbReference type="InterPro" id="IPR005064">
    <property type="entry name" value="BUG"/>
</dbReference>
<accession>A0ABT2PL23</accession>
<feature type="signal peptide" evidence="2">
    <location>
        <begin position="1"/>
        <end position="30"/>
    </location>
</feature>
<evidence type="ECO:0000313" key="4">
    <source>
        <dbReference type="Proteomes" id="UP001525968"/>
    </source>
</evidence>
<dbReference type="EMBL" id="JAODYH010000004">
    <property type="protein sequence ID" value="MCT9811176.1"/>
    <property type="molecule type" value="Genomic_DNA"/>
</dbReference>
<comment type="caution">
    <text evidence="3">The sequence shown here is derived from an EMBL/GenBank/DDBJ whole genome shotgun (WGS) entry which is preliminary data.</text>
</comment>
<reference evidence="3 4" key="1">
    <citation type="submission" date="2022-09" db="EMBL/GenBank/DDBJ databases">
        <title>Draft genome of isolate Be4.</title>
        <authorList>
            <person name="Sanchez-Castro I."/>
            <person name="Martinez-Rodriguez P."/>
            <person name="Descostes M."/>
            <person name="Merroun M."/>
        </authorList>
    </citation>
    <scope>NUCLEOTIDE SEQUENCE [LARGE SCALE GENOMIC DNA]</scope>
    <source>
        <strain evidence="3 4">Be4</strain>
    </source>
</reference>
<organism evidence="3 4">
    <name type="scientific">Acidovorax bellezanensis</name>
    <dbReference type="NCBI Taxonomy" id="2976702"/>
    <lineage>
        <taxon>Bacteria</taxon>
        <taxon>Pseudomonadati</taxon>
        <taxon>Pseudomonadota</taxon>
        <taxon>Betaproteobacteria</taxon>
        <taxon>Burkholderiales</taxon>
        <taxon>Comamonadaceae</taxon>
        <taxon>Acidovorax</taxon>
    </lineage>
</organism>
<dbReference type="Gene3D" id="3.40.190.150">
    <property type="entry name" value="Bordetella uptake gene, domain 1"/>
    <property type="match status" value="1"/>
</dbReference>
<evidence type="ECO:0000313" key="3">
    <source>
        <dbReference type="EMBL" id="MCT9811176.1"/>
    </source>
</evidence>
<protein>
    <submittedName>
        <fullName evidence="3">Tripartite tricarboxylate transporter substrate binding protein</fullName>
    </submittedName>
</protein>
<dbReference type="Gene3D" id="3.40.190.10">
    <property type="entry name" value="Periplasmic binding protein-like II"/>
    <property type="match status" value="1"/>
</dbReference>
<feature type="chain" id="PRO_5046546842" evidence="2">
    <location>
        <begin position="31"/>
        <end position="330"/>
    </location>
</feature>
<dbReference type="InterPro" id="IPR042100">
    <property type="entry name" value="Bug_dom1"/>
</dbReference>
<evidence type="ECO:0000256" key="2">
    <source>
        <dbReference type="SAM" id="SignalP"/>
    </source>
</evidence>
<sequence>MKYLAFKFSWSGPIAAIGIAIGVHSPGAVAQTAYPAKPIRVVVGYAPGGAVDTAGRIAGDMLAKYLHATVVIDNVPGAAGVVGAQRVVGAAADGYTLLLGSSNELAATKLVNPAQKYDPLKDLTPIGLVATSPLVWVAGPHIKVKATDEFIALIKANPGKYSYGSSGVGSTLHFAGEMLKQRANLKMPHIPYRGTAPLLSDLAGGTLDFAMVSPTAAAPFIQSGRITALGVTSATRFTALPLVPALAENAALKDFELNGWFALMAPRNLPADIQQKLSAALQQGLQDAPLRKRLAAAGTVPAGGSEDLRQTMQVEQKKYAELVRFADFKD</sequence>
<dbReference type="Pfam" id="PF03401">
    <property type="entry name" value="TctC"/>
    <property type="match status" value="1"/>
</dbReference>
<dbReference type="Proteomes" id="UP001525968">
    <property type="component" value="Unassembled WGS sequence"/>
</dbReference>
<proteinExistence type="inferred from homology"/>